<dbReference type="Pfam" id="PF17820">
    <property type="entry name" value="PDZ_6"/>
    <property type="match status" value="1"/>
</dbReference>
<dbReference type="OrthoDB" id="9774724at2"/>
<proteinExistence type="predicted"/>
<dbReference type="InterPro" id="IPR007549">
    <property type="entry name" value="DUF512"/>
</dbReference>
<dbReference type="RefSeq" id="WP_060931182.1">
    <property type="nucleotide sequence ID" value="NZ_KQ959828.1"/>
</dbReference>
<protein>
    <submittedName>
        <fullName evidence="4">Putative FeS-containing Cyanobacterial-specific oxidoreductase</fullName>
    </submittedName>
</protein>
<dbReference type="STRING" id="467210.HMPREF1866_01421"/>
<feature type="domain" description="DUF512" evidence="1">
    <location>
        <begin position="219"/>
        <end position="424"/>
    </location>
</feature>
<accession>A0A133ZPH4</accession>
<dbReference type="Pfam" id="PF19238">
    <property type="entry name" value="Radical_SAM_2"/>
    <property type="match status" value="1"/>
</dbReference>
<organism evidence="4 5">
    <name type="scientific">Lachnoanaerobaculum saburreum</name>
    <dbReference type="NCBI Taxonomy" id="467210"/>
    <lineage>
        <taxon>Bacteria</taxon>
        <taxon>Bacillati</taxon>
        <taxon>Bacillota</taxon>
        <taxon>Clostridia</taxon>
        <taxon>Lachnospirales</taxon>
        <taxon>Lachnospiraceae</taxon>
        <taxon>Lachnoanaerobaculum</taxon>
    </lineage>
</organism>
<reference evidence="5" key="1">
    <citation type="submission" date="2016-01" db="EMBL/GenBank/DDBJ databases">
        <authorList>
            <person name="Mitreva M."/>
            <person name="Pepin K.H."/>
            <person name="Mihindukulasuriya K.A."/>
            <person name="Fulton R."/>
            <person name="Fronick C."/>
            <person name="O'Laughlin M."/>
            <person name="Miner T."/>
            <person name="Herter B."/>
            <person name="Rosa B.A."/>
            <person name="Cordes M."/>
            <person name="Tomlinson C."/>
            <person name="Wollam A."/>
            <person name="Palsikar V.B."/>
            <person name="Mardis E.R."/>
            <person name="Wilson R.K."/>
        </authorList>
    </citation>
    <scope>NUCLEOTIDE SEQUENCE [LARGE SCALE GENOMIC DNA]</scope>
    <source>
        <strain evidence="5">DNF00896</strain>
    </source>
</reference>
<dbReference type="InterPro" id="IPR045375">
    <property type="entry name" value="Put_radical_SAM-like_N"/>
</dbReference>
<dbReference type="InterPro" id="IPR058240">
    <property type="entry name" value="rSAM_sf"/>
</dbReference>
<dbReference type="Gene3D" id="3.20.20.70">
    <property type="entry name" value="Aldolase class I"/>
    <property type="match status" value="1"/>
</dbReference>
<feature type="domain" description="Putative radical SAM N-terminal" evidence="3">
    <location>
        <begin position="68"/>
        <end position="216"/>
    </location>
</feature>
<dbReference type="InterPro" id="IPR041489">
    <property type="entry name" value="PDZ_6"/>
</dbReference>
<evidence type="ECO:0000259" key="2">
    <source>
        <dbReference type="Pfam" id="PF17820"/>
    </source>
</evidence>
<dbReference type="PATRIC" id="fig|467210.3.peg.1411"/>
<dbReference type="InterPro" id="IPR036034">
    <property type="entry name" value="PDZ_sf"/>
</dbReference>
<dbReference type="EMBL" id="LSDA01000091">
    <property type="protein sequence ID" value="KXB57339.1"/>
    <property type="molecule type" value="Genomic_DNA"/>
</dbReference>
<sequence length="456" mass="52130">MNFHIIKSIAKGSIAEELEIEPGDKLISIDGNEIKDVLDYRYYINAEEFTMVIEKANGEEWELDIENDYEDIGLEFEEGLMSDYKSCTNNCIFCFIDQMPQGMRETLYFKDDDSRLSFLQGNYVTLTNMKDADIDRIIRFNLAPINISVHTTNPELRKKMLHNRFAGESLRYIDKLYEKNVPMNGQVVMCPGYNDGEELRRTLNDLLKYAPTMESVSVVPVGITKFRDDLPRLTLVDKEKAKETISIIEEIQQKAMKKCGMHFAQASDEFYLIAGRQMPSEDTYDGYIQLENGVGMLRLLSEEVRDAVETLKVPKADIEKKEIISVATAILPAHSMEELLKEIEEKFPSKKINLYVIRNDFFGERITVAGLLTGVDIINQLKGKDLGDRLLLSVNMFRSGEEVLLDDLTRSDIERELDTKTVIVGQSGYDLVNAIVSDNYIEENAYKAYEKGVKNE</sequence>
<dbReference type="Gene3D" id="2.30.42.10">
    <property type="match status" value="1"/>
</dbReference>
<dbReference type="SUPFAM" id="SSF50156">
    <property type="entry name" value="PDZ domain-like"/>
    <property type="match status" value="1"/>
</dbReference>
<gene>
    <name evidence="4" type="ORF">HMPREF1866_01421</name>
</gene>
<keyword evidence="5" id="KW-1185">Reference proteome</keyword>
<evidence type="ECO:0000313" key="5">
    <source>
        <dbReference type="Proteomes" id="UP000070394"/>
    </source>
</evidence>
<dbReference type="Pfam" id="PF04459">
    <property type="entry name" value="DUF512"/>
    <property type="match status" value="1"/>
</dbReference>
<evidence type="ECO:0000313" key="4">
    <source>
        <dbReference type="EMBL" id="KXB57339.1"/>
    </source>
</evidence>
<evidence type="ECO:0000259" key="3">
    <source>
        <dbReference type="Pfam" id="PF19238"/>
    </source>
</evidence>
<evidence type="ECO:0000259" key="1">
    <source>
        <dbReference type="Pfam" id="PF04459"/>
    </source>
</evidence>
<dbReference type="AlphaFoldDB" id="A0A133ZPH4"/>
<name>A0A133ZPH4_9FIRM</name>
<dbReference type="Proteomes" id="UP000070394">
    <property type="component" value="Unassembled WGS sequence"/>
</dbReference>
<dbReference type="SUPFAM" id="SSF102114">
    <property type="entry name" value="Radical SAM enzymes"/>
    <property type="match status" value="1"/>
</dbReference>
<comment type="caution">
    <text evidence="4">The sequence shown here is derived from an EMBL/GenBank/DDBJ whole genome shotgun (WGS) entry which is preliminary data.</text>
</comment>
<feature type="domain" description="PDZ" evidence="2">
    <location>
        <begin position="5"/>
        <end position="54"/>
    </location>
</feature>
<dbReference type="InterPro" id="IPR013785">
    <property type="entry name" value="Aldolase_TIM"/>
</dbReference>